<keyword evidence="8 15" id="KW-0675">Receptor</keyword>
<dbReference type="PROSITE" id="PS52016">
    <property type="entry name" value="TONB_DEPENDENT_REC_3"/>
    <property type="match status" value="1"/>
</dbReference>
<proteinExistence type="inferred from homology"/>
<comment type="subcellular location">
    <subcellularLocation>
        <location evidence="1 10">Cell outer membrane</location>
        <topology evidence="1 10">Multi-pass membrane protein</topology>
    </subcellularLocation>
</comment>
<comment type="caution">
    <text evidence="15">The sequence shown here is derived from an EMBL/GenBank/DDBJ whole genome shotgun (WGS) entry which is preliminary data.</text>
</comment>
<dbReference type="InterPro" id="IPR039426">
    <property type="entry name" value="TonB-dep_rcpt-like"/>
</dbReference>
<evidence type="ECO:0000313" key="16">
    <source>
        <dbReference type="Proteomes" id="UP000294829"/>
    </source>
</evidence>
<dbReference type="OrthoDB" id="5332150at2"/>
<evidence type="ECO:0000256" key="1">
    <source>
        <dbReference type="ARBA" id="ARBA00004571"/>
    </source>
</evidence>
<feature type="chain" id="PRO_5020224575" evidence="12">
    <location>
        <begin position="23"/>
        <end position="761"/>
    </location>
</feature>
<dbReference type="RefSeq" id="WP_133324349.1">
    <property type="nucleotide sequence ID" value="NZ_SMYL01000001.1"/>
</dbReference>
<evidence type="ECO:0000256" key="12">
    <source>
        <dbReference type="SAM" id="SignalP"/>
    </source>
</evidence>
<dbReference type="GO" id="GO:0044718">
    <property type="term" value="P:siderophore transmembrane transport"/>
    <property type="evidence" value="ECO:0007669"/>
    <property type="project" value="TreeGrafter"/>
</dbReference>
<keyword evidence="3 10" id="KW-0813">Transport</keyword>
<dbReference type="EMBL" id="SMYL01000001">
    <property type="protein sequence ID" value="TDK68058.1"/>
    <property type="molecule type" value="Genomic_DNA"/>
</dbReference>
<keyword evidence="7 10" id="KW-0472">Membrane</keyword>
<keyword evidence="4 10" id="KW-1134">Transmembrane beta strand</keyword>
<evidence type="ECO:0000259" key="14">
    <source>
        <dbReference type="Pfam" id="PF07715"/>
    </source>
</evidence>
<dbReference type="InterPro" id="IPR037066">
    <property type="entry name" value="Plug_dom_sf"/>
</dbReference>
<evidence type="ECO:0000256" key="4">
    <source>
        <dbReference type="ARBA" id="ARBA00022452"/>
    </source>
</evidence>
<dbReference type="PANTHER" id="PTHR30069:SF49">
    <property type="entry name" value="OUTER MEMBRANE PROTEIN C"/>
    <property type="match status" value="1"/>
</dbReference>
<evidence type="ECO:0000259" key="13">
    <source>
        <dbReference type="Pfam" id="PF00593"/>
    </source>
</evidence>
<comment type="similarity">
    <text evidence="2 10 11">Belongs to the TonB-dependent receptor family.</text>
</comment>
<sequence length="761" mass="82247">MNLLKLSPIAACAMLTVSGALAQTSGEISTVVVTGVINKTGSQTITDNDLLSKKATSSSTGDLLQSIPGMYIYNTGGVSGLPMAHGLGDDRMKVTIDGMDLFPACPNHMNSPLSYIDPTKVDSVTVYTGVSPVSVSSDSLGGAVIVTPLKPQFATAGALLTNGEIGAFYRSNGDASGADAKVTLATDQFSLSYTGSGAKSGDYSAAANFKSAVQYAGGQPNVPTLPLDVVGSTFYKAFNHELAMALMSGTNLLELKVGVQHIPYEGFVNQYMDMLSNKSTQTSLRYEGKFDWGNFDAQVYHQNVDHYMNFGEDRQFLYQSMVSGKYTVAGMPMNTVSNTTGVKAKISKPLSDNALLVSGIDVLQYHLNDWWPPAPDSSAPGGVDPSGMMGPNQYQNIHNGERDVYSAFAEIENRYSEKLSSIIGIRAETVRARTDAITSAYCTSQSSNCMVMYSVPYPYTTNQSRQDNNWNASALFNYLPSAQSSYQFGVSRNAKAPNLYQLYAWTSNEGTGLNMMTAPMNNFIGDGNGYVGNPNLKSEVANKVSLDANWHDADEAVWGVRFSPYFTYVQNYIAGQCAPPSILGNTSDCKTGEYNILEYVNQNARIYGADLSSKVRLGVSPTFGTFSVSNVLSYVRGKNETTGDHLYNMMPLNVKVSLNEKIALWSNTVEIQFVDAKTDISSVQNEVATPGYSLLNLKSTWSDEKYSISFGIDNALNKFYYQPLGGAYMGQGVTMFINGNNTVSAVPGMGRSFYSRLTAKF</sequence>
<dbReference type="InterPro" id="IPR036942">
    <property type="entry name" value="Beta-barrel_TonB_sf"/>
</dbReference>
<evidence type="ECO:0000256" key="5">
    <source>
        <dbReference type="ARBA" id="ARBA00022692"/>
    </source>
</evidence>
<feature type="signal peptide" evidence="12">
    <location>
        <begin position="1"/>
        <end position="22"/>
    </location>
</feature>
<evidence type="ECO:0000256" key="6">
    <source>
        <dbReference type="ARBA" id="ARBA00023077"/>
    </source>
</evidence>
<evidence type="ECO:0000256" key="2">
    <source>
        <dbReference type="ARBA" id="ARBA00009810"/>
    </source>
</evidence>
<keyword evidence="12" id="KW-0732">Signal</keyword>
<dbReference type="Gene3D" id="2.40.170.20">
    <property type="entry name" value="TonB-dependent receptor, beta-barrel domain"/>
    <property type="match status" value="1"/>
</dbReference>
<gene>
    <name evidence="15" type="ORF">E2I14_00420</name>
</gene>
<dbReference type="GO" id="GO:0009279">
    <property type="term" value="C:cell outer membrane"/>
    <property type="evidence" value="ECO:0007669"/>
    <property type="project" value="UniProtKB-SubCell"/>
</dbReference>
<protein>
    <submittedName>
        <fullName evidence="15">TonB-dependent receptor</fullName>
    </submittedName>
</protein>
<feature type="domain" description="TonB-dependent receptor-like beta-barrel" evidence="13">
    <location>
        <begin position="269"/>
        <end position="714"/>
    </location>
</feature>
<reference evidence="15 16" key="1">
    <citation type="submission" date="2019-03" db="EMBL/GenBank/DDBJ databases">
        <title>Sapientia aquatica gen. nov., sp. nov., isolated from a crater lake.</title>
        <authorList>
            <person name="Felfoldi T."/>
            <person name="Szabo A."/>
            <person name="Toth E."/>
            <person name="Schumann P."/>
            <person name="Keki Z."/>
            <person name="Marialigeti K."/>
            <person name="Mathe I."/>
        </authorList>
    </citation>
    <scope>NUCLEOTIDE SEQUENCE [LARGE SCALE GENOMIC DNA]</scope>
    <source>
        <strain evidence="15 16">SA-152</strain>
    </source>
</reference>
<dbReference type="Proteomes" id="UP000294829">
    <property type="component" value="Unassembled WGS sequence"/>
</dbReference>
<evidence type="ECO:0000256" key="8">
    <source>
        <dbReference type="ARBA" id="ARBA00023170"/>
    </source>
</evidence>
<evidence type="ECO:0000313" key="15">
    <source>
        <dbReference type="EMBL" id="TDK68058.1"/>
    </source>
</evidence>
<dbReference type="InterPro" id="IPR000531">
    <property type="entry name" value="Beta-barrel_TonB"/>
</dbReference>
<evidence type="ECO:0000256" key="3">
    <source>
        <dbReference type="ARBA" id="ARBA00022448"/>
    </source>
</evidence>
<accession>A0A4R5W4T4</accession>
<keyword evidence="6 11" id="KW-0798">TonB box</keyword>
<dbReference type="SUPFAM" id="SSF56935">
    <property type="entry name" value="Porins"/>
    <property type="match status" value="1"/>
</dbReference>
<keyword evidence="5 10" id="KW-0812">Transmembrane</keyword>
<dbReference type="PANTHER" id="PTHR30069">
    <property type="entry name" value="TONB-DEPENDENT OUTER MEMBRANE RECEPTOR"/>
    <property type="match status" value="1"/>
</dbReference>
<evidence type="ECO:0000256" key="9">
    <source>
        <dbReference type="ARBA" id="ARBA00023237"/>
    </source>
</evidence>
<dbReference type="Pfam" id="PF07715">
    <property type="entry name" value="Plug"/>
    <property type="match status" value="1"/>
</dbReference>
<dbReference type="Gene3D" id="2.170.130.10">
    <property type="entry name" value="TonB-dependent receptor, plug domain"/>
    <property type="match status" value="1"/>
</dbReference>
<organism evidence="15 16">
    <name type="scientific">Sapientia aquatica</name>
    <dbReference type="NCBI Taxonomy" id="1549640"/>
    <lineage>
        <taxon>Bacteria</taxon>
        <taxon>Pseudomonadati</taxon>
        <taxon>Pseudomonadota</taxon>
        <taxon>Betaproteobacteria</taxon>
        <taxon>Burkholderiales</taxon>
        <taxon>Oxalobacteraceae</taxon>
        <taxon>Sapientia</taxon>
    </lineage>
</organism>
<dbReference type="InterPro" id="IPR012910">
    <property type="entry name" value="Plug_dom"/>
</dbReference>
<keyword evidence="9 10" id="KW-0998">Cell outer membrane</keyword>
<evidence type="ECO:0000256" key="10">
    <source>
        <dbReference type="PROSITE-ProRule" id="PRU01360"/>
    </source>
</evidence>
<dbReference type="GO" id="GO:0015344">
    <property type="term" value="F:siderophore uptake transmembrane transporter activity"/>
    <property type="evidence" value="ECO:0007669"/>
    <property type="project" value="TreeGrafter"/>
</dbReference>
<evidence type="ECO:0000256" key="7">
    <source>
        <dbReference type="ARBA" id="ARBA00023136"/>
    </source>
</evidence>
<dbReference type="Pfam" id="PF00593">
    <property type="entry name" value="TonB_dep_Rec_b-barrel"/>
    <property type="match status" value="1"/>
</dbReference>
<name>A0A4R5W4T4_9BURK</name>
<keyword evidence="16" id="KW-1185">Reference proteome</keyword>
<evidence type="ECO:0000256" key="11">
    <source>
        <dbReference type="RuleBase" id="RU003357"/>
    </source>
</evidence>
<feature type="domain" description="TonB-dependent receptor plug" evidence="14">
    <location>
        <begin position="40"/>
        <end position="143"/>
    </location>
</feature>
<dbReference type="AlphaFoldDB" id="A0A4R5W4T4"/>